<dbReference type="InterPro" id="IPR037171">
    <property type="entry name" value="NagB/RpiA_transferase-like"/>
</dbReference>
<keyword evidence="2 5" id="KW-0396">Initiation factor</keyword>
<evidence type="ECO:0000256" key="3">
    <source>
        <dbReference type="ARBA" id="ARBA00022917"/>
    </source>
</evidence>
<sequence length="319" mass="33520">MPEKRFDFAAEMTERGWPAPDETTMQGLLDIVDEGTLGASNHVTLALPLVARLAAADRPTARDEALALAEFIARTRGQGAPIVANALRWQTAGASELDPRDAARLLSDRAAEWEGAAAARRRALIEAGVTALAGTRAPLIFDYSSTVADLVRALANGPGLDRIIIPESRAIDGGRRYMTALSDLGVEIAFLPDAALDYAVTLSDAVLLGAESVTRDGGISNTVGSTPAARAAMANGIPVHGAADLFKVGDRTRDELPAPPLRRYDFLLKPGETATTAAPELEIVPPTLVTSILTEIGPVRPADLGGAVDRHRGNGEIQP</sequence>
<dbReference type="Proteomes" id="UP000199372">
    <property type="component" value="Unassembled WGS sequence"/>
</dbReference>
<name>A0A1H8DCL8_9RHOB</name>
<dbReference type="EMBL" id="FOCM01000002">
    <property type="protein sequence ID" value="SEN05111.1"/>
    <property type="molecule type" value="Genomic_DNA"/>
</dbReference>
<comment type="similarity">
    <text evidence="1 4">Belongs to the eIF-2B alpha/beta/delta subunits family.</text>
</comment>
<gene>
    <name evidence="5" type="ORF">SAMN04488011_102299</name>
</gene>
<dbReference type="InterPro" id="IPR042529">
    <property type="entry name" value="IF_2B-like_C"/>
</dbReference>
<organism evidence="5 6">
    <name type="scientific">Palleronia pelagia</name>
    <dbReference type="NCBI Taxonomy" id="387096"/>
    <lineage>
        <taxon>Bacteria</taxon>
        <taxon>Pseudomonadati</taxon>
        <taxon>Pseudomonadota</taxon>
        <taxon>Alphaproteobacteria</taxon>
        <taxon>Rhodobacterales</taxon>
        <taxon>Roseobacteraceae</taxon>
        <taxon>Palleronia</taxon>
    </lineage>
</organism>
<dbReference type="InterPro" id="IPR051501">
    <property type="entry name" value="eIF2B_alpha/beta/delta"/>
</dbReference>
<evidence type="ECO:0000313" key="5">
    <source>
        <dbReference type="EMBL" id="SEN05111.1"/>
    </source>
</evidence>
<dbReference type="InterPro" id="IPR000649">
    <property type="entry name" value="IF-2B-related"/>
</dbReference>
<keyword evidence="3" id="KW-0648">Protein biosynthesis</keyword>
<proteinExistence type="inferred from homology"/>
<accession>A0A1H8DCL8</accession>
<keyword evidence="6" id="KW-1185">Reference proteome</keyword>
<dbReference type="RefSeq" id="WP_091844633.1">
    <property type="nucleotide sequence ID" value="NZ_FOCM01000002.1"/>
</dbReference>
<dbReference type="OrthoDB" id="9803436at2"/>
<dbReference type="PANTHER" id="PTHR45860">
    <property type="entry name" value="TRANSLATION INITIATION FACTOR EIF-2B SUBUNIT ALPHA"/>
    <property type="match status" value="1"/>
</dbReference>
<evidence type="ECO:0000256" key="4">
    <source>
        <dbReference type="RuleBase" id="RU003814"/>
    </source>
</evidence>
<dbReference type="AlphaFoldDB" id="A0A1H8DCL8"/>
<dbReference type="Pfam" id="PF01008">
    <property type="entry name" value="IF-2B"/>
    <property type="match status" value="1"/>
</dbReference>
<dbReference type="SUPFAM" id="SSF100950">
    <property type="entry name" value="NagB/RpiA/CoA transferase-like"/>
    <property type="match status" value="1"/>
</dbReference>
<protein>
    <submittedName>
        <fullName evidence="5">Translation initiation factor 2B subunit, eIF-2B alpha/beta/delta family</fullName>
    </submittedName>
</protein>
<dbReference type="GO" id="GO:0003743">
    <property type="term" value="F:translation initiation factor activity"/>
    <property type="evidence" value="ECO:0007669"/>
    <property type="project" value="UniProtKB-KW"/>
</dbReference>
<evidence type="ECO:0000256" key="2">
    <source>
        <dbReference type="ARBA" id="ARBA00022540"/>
    </source>
</evidence>
<dbReference type="PANTHER" id="PTHR45860:SF1">
    <property type="entry name" value="TRANSLATION INITIATION FACTOR EIF-2B SUBUNIT ALPHA"/>
    <property type="match status" value="1"/>
</dbReference>
<evidence type="ECO:0000256" key="1">
    <source>
        <dbReference type="ARBA" id="ARBA00007251"/>
    </source>
</evidence>
<reference evidence="6" key="1">
    <citation type="submission" date="2016-10" db="EMBL/GenBank/DDBJ databases">
        <authorList>
            <person name="Varghese N."/>
            <person name="Submissions S."/>
        </authorList>
    </citation>
    <scope>NUCLEOTIDE SEQUENCE [LARGE SCALE GENOMIC DNA]</scope>
    <source>
        <strain evidence="6">DSM 26893</strain>
    </source>
</reference>
<dbReference type="Gene3D" id="3.40.50.10470">
    <property type="entry name" value="Translation initiation factor eif-2b, domain 2"/>
    <property type="match status" value="1"/>
</dbReference>
<evidence type="ECO:0000313" key="6">
    <source>
        <dbReference type="Proteomes" id="UP000199372"/>
    </source>
</evidence>
<dbReference type="GO" id="GO:0005085">
    <property type="term" value="F:guanyl-nucleotide exchange factor activity"/>
    <property type="evidence" value="ECO:0007669"/>
    <property type="project" value="TreeGrafter"/>
</dbReference>